<evidence type="ECO:0000256" key="2">
    <source>
        <dbReference type="SAM" id="SignalP"/>
    </source>
</evidence>
<dbReference type="CDD" id="cd07012">
    <property type="entry name" value="PBP2_Bug_TTT"/>
    <property type="match status" value="1"/>
</dbReference>
<dbReference type="PANTHER" id="PTHR42928">
    <property type="entry name" value="TRICARBOXYLATE-BINDING PROTEIN"/>
    <property type="match status" value="1"/>
</dbReference>
<dbReference type="PIRSF" id="PIRSF017082">
    <property type="entry name" value="YflP"/>
    <property type="match status" value="1"/>
</dbReference>
<evidence type="ECO:0000313" key="4">
    <source>
        <dbReference type="Proteomes" id="UP000243378"/>
    </source>
</evidence>
<dbReference type="SUPFAM" id="SSF53850">
    <property type="entry name" value="Periplasmic binding protein-like II"/>
    <property type="match status" value="1"/>
</dbReference>
<dbReference type="EMBL" id="FNBM01000001">
    <property type="protein sequence ID" value="SDE85794.1"/>
    <property type="molecule type" value="Genomic_DNA"/>
</dbReference>
<feature type="chain" id="PRO_5017248674" evidence="2">
    <location>
        <begin position="29"/>
        <end position="323"/>
    </location>
</feature>
<reference evidence="3 4" key="1">
    <citation type="submission" date="2016-10" db="EMBL/GenBank/DDBJ databases">
        <authorList>
            <person name="de Groot N.N."/>
        </authorList>
    </citation>
    <scope>NUCLEOTIDE SEQUENCE [LARGE SCALE GENOMIC DNA]</scope>
    <source>
        <strain evidence="3 4">LMG 25475</strain>
    </source>
</reference>
<sequence>MMRNNALLTTFGLLAALTFSASAGYVQADDKYPNKTVQVVVPVAPGGDTDTNARLFNKYLEKELGQSLVVVNVDGGGGTIGMRRVMSAKKDGYTAMFFHGEAMVPKLAGLVDVGIDSMEMVAIALLDNTTVLATHKDAPFKTMPELVEYAKANPRKVDFGMLTGGYPHLVGVAMQKQLGIDMNLVDVGGNSAKIVALRGHKINLINVQYGIAKDYFSSGDFINLGLLSPERNPLMPDVATTGEAGFPLEFNKFFFFAMPKGTPQPIVEKFSAAVKRVVENPEYQQEAKKFFLTPTYMAPAAATAYADKQYSYFQQFQKLFTGQ</sequence>
<name>A0A1G7GCC3_9GAMM</name>
<dbReference type="Proteomes" id="UP000243378">
    <property type="component" value="Unassembled WGS sequence"/>
</dbReference>
<keyword evidence="3" id="KW-0675">Receptor</keyword>
<dbReference type="InterPro" id="IPR042100">
    <property type="entry name" value="Bug_dom1"/>
</dbReference>
<gene>
    <name evidence="3" type="ORF">SAMN05216381_0128</name>
</gene>
<dbReference type="AlphaFoldDB" id="A0A1G7GCC3"/>
<dbReference type="InterPro" id="IPR005064">
    <property type="entry name" value="BUG"/>
</dbReference>
<proteinExistence type="inferred from homology"/>
<dbReference type="RefSeq" id="WP_244153337.1">
    <property type="nucleotide sequence ID" value="NZ_FNBM01000001.1"/>
</dbReference>
<accession>A0A1G7GCC3</accession>
<dbReference type="PANTHER" id="PTHR42928:SF5">
    <property type="entry name" value="BLR1237 PROTEIN"/>
    <property type="match status" value="1"/>
</dbReference>
<evidence type="ECO:0000313" key="3">
    <source>
        <dbReference type="EMBL" id="SDE85794.1"/>
    </source>
</evidence>
<dbReference type="Gene3D" id="3.40.190.10">
    <property type="entry name" value="Periplasmic binding protein-like II"/>
    <property type="match status" value="1"/>
</dbReference>
<keyword evidence="2" id="KW-0732">Signal</keyword>
<comment type="similarity">
    <text evidence="1">Belongs to the UPF0065 (bug) family.</text>
</comment>
<dbReference type="Gene3D" id="3.40.190.150">
    <property type="entry name" value="Bordetella uptake gene, domain 1"/>
    <property type="match status" value="1"/>
</dbReference>
<organism evidence="3 4">
    <name type="scientific">Phytopseudomonas seleniipraecipitans</name>
    <dbReference type="NCBI Taxonomy" id="640205"/>
    <lineage>
        <taxon>Bacteria</taxon>
        <taxon>Pseudomonadati</taxon>
        <taxon>Pseudomonadota</taxon>
        <taxon>Gammaproteobacteria</taxon>
        <taxon>Pseudomonadales</taxon>
        <taxon>Pseudomonadaceae</taxon>
        <taxon>Phytopseudomonas</taxon>
    </lineage>
</organism>
<dbReference type="Pfam" id="PF03401">
    <property type="entry name" value="TctC"/>
    <property type="match status" value="1"/>
</dbReference>
<evidence type="ECO:0000256" key="1">
    <source>
        <dbReference type="ARBA" id="ARBA00006987"/>
    </source>
</evidence>
<protein>
    <submittedName>
        <fullName evidence="3">Tripartite-type tricarboxylate transporter, receptor component TctC</fullName>
    </submittedName>
</protein>
<feature type="signal peptide" evidence="2">
    <location>
        <begin position="1"/>
        <end position="28"/>
    </location>
</feature>
<dbReference type="STRING" id="640205.SAMN05216381_0128"/>